<sequence length="104" mass="11917">MMSTSLPAYHILHCEVFFRGSIPWWQLLRGSVERSSASASLLYLPLFLLVEVSKESSYSSDDSDEEEEKPSKTPQKSDVKMVDAVSAKEVVCYWSHFLFFLNVF</sequence>
<name>A0A9C6TFY6_ARADU</name>
<dbReference type="RefSeq" id="XP_052108188.1">
    <property type="nucleotide sequence ID" value="XM_052252228.1"/>
</dbReference>
<organism evidence="2 3">
    <name type="scientific">Arachis duranensis</name>
    <name type="common">Wild peanut</name>
    <dbReference type="NCBI Taxonomy" id="130453"/>
    <lineage>
        <taxon>Eukaryota</taxon>
        <taxon>Viridiplantae</taxon>
        <taxon>Streptophyta</taxon>
        <taxon>Embryophyta</taxon>
        <taxon>Tracheophyta</taxon>
        <taxon>Spermatophyta</taxon>
        <taxon>Magnoliopsida</taxon>
        <taxon>eudicotyledons</taxon>
        <taxon>Gunneridae</taxon>
        <taxon>Pentapetalae</taxon>
        <taxon>rosids</taxon>
        <taxon>fabids</taxon>
        <taxon>Fabales</taxon>
        <taxon>Fabaceae</taxon>
        <taxon>Papilionoideae</taxon>
        <taxon>50 kb inversion clade</taxon>
        <taxon>dalbergioids sensu lato</taxon>
        <taxon>Dalbergieae</taxon>
        <taxon>Pterocarpus clade</taxon>
        <taxon>Arachis</taxon>
    </lineage>
</organism>
<evidence type="ECO:0000313" key="3">
    <source>
        <dbReference type="RefSeq" id="XP_052108188.1"/>
    </source>
</evidence>
<proteinExistence type="predicted"/>
<protein>
    <submittedName>
        <fullName evidence="3">Uncharacterized protein LOC107467867 isoform X1</fullName>
    </submittedName>
</protein>
<reference evidence="3" key="2">
    <citation type="submission" date="2025-08" db="UniProtKB">
        <authorList>
            <consortium name="RefSeq"/>
        </authorList>
    </citation>
    <scope>IDENTIFICATION</scope>
    <source>
        <tissue evidence="3">Whole plant</tissue>
    </source>
</reference>
<evidence type="ECO:0000313" key="2">
    <source>
        <dbReference type="Proteomes" id="UP000515211"/>
    </source>
</evidence>
<feature type="region of interest" description="Disordered" evidence="1">
    <location>
        <begin position="57"/>
        <end position="79"/>
    </location>
</feature>
<reference evidence="2" key="1">
    <citation type="journal article" date="2016" name="Nat. Genet.">
        <title>The genome sequences of Arachis duranensis and Arachis ipaensis, the diploid ancestors of cultivated peanut.</title>
        <authorList>
            <person name="Bertioli D.J."/>
            <person name="Cannon S.B."/>
            <person name="Froenicke L."/>
            <person name="Huang G."/>
            <person name="Farmer A.D."/>
            <person name="Cannon E.K."/>
            <person name="Liu X."/>
            <person name="Gao D."/>
            <person name="Clevenger J."/>
            <person name="Dash S."/>
            <person name="Ren L."/>
            <person name="Moretzsohn M.C."/>
            <person name="Shirasawa K."/>
            <person name="Huang W."/>
            <person name="Vidigal B."/>
            <person name="Abernathy B."/>
            <person name="Chu Y."/>
            <person name="Niederhuth C.E."/>
            <person name="Umale P."/>
            <person name="Araujo A.C."/>
            <person name="Kozik A."/>
            <person name="Kim K.D."/>
            <person name="Burow M.D."/>
            <person name="Varshney R.K."/>
            <person name="Wang X."/>
            <person name="Zhang X."/>
            <person name="Barkley N."/>
            <person name="Guimaraes P.M."/>
            <person name="Isobe S."/>
            <person name="Guo B."/>
            <person name="Liao B."/>
            <person name="Stalker H.T."/>
            <person name="Schmitz R.J."/>
            <person name="Scheffler B.E."/>
            <person name="Leal-Bertioli S.C."/>
            <person name="Xun X."/>
            <person name="Jackson S.A."/>
            <person name="Michelmore R."/>
            <person name="Ozias-Akins P."/>
        </authorList>
    </citation>
    <scope>NUCLEOTIDE SEQUENCE [LARGE SCALE GENOMIC DNA]</scope>
    <source>
        <strain evidence="2">cv. V14167</strain>
    </source>
</reference>
<accession>A0A9C6TFY6</accession>
<gene>
    <name evidence="3" type="primary">LOC107467867</name>
</gene>
<dbReference type="GeneID" id="107467867"/>
<dbReference type="AlphaFoldDB" id="A0A9C6TFY6"/>
<dbReference type="KEGG" id="adu:107467867"/>
<evidence type="ECO:0000256" key="1">
    <source>
        <dbReference type="SAM" id="MobiDB-lite"/>
    </source>
</evidence>
<dbReference type="Proteomes" id="UP000515211">
    <property type="component" value="Chromosome 1"/>
</dbReference>
<keyword evidence="2" id="KW-1185">Reference proteome</keyword>
<feature type="compositionally biased region" description="Basic and acidic residues" evidence="1">
    <location>
        <begin position="69"/>
        <end position="79"/>
    </location>
</feature>